<proteinExistence type="predicted"/>
<evidence type="ECO:0000256" key="1">
    <source>
        <dbReference type="SAM" id="MobiDB-lite"/>
    </source>
</evidence>
<reference evidence="2 3" key="1">
    <citation type="submission" date="2024-02" db="EMBL/GenBank/DDBJ databases">
        <title>High-quality chromosome-scale genome assembly of Pensacola bahiagrass (Paspalum notatum Flugge var. saurae).</title>
        <authorList>
            <person name="Vega J.M."/>
            <person name="Podio M."/>
            <person name="Orjuela J."/>
            <person name="Siena L.A."/>
            <person name="Pessino S.C."/>
            <person name="Combes M.C."/>
            <person name="Mariac C."/>
            <person name="Albertini E."/>
            <person name="Pupilli F."/>
            <person name="Ortiz J.P.A."/>
            <person name="Leblanc O."/>
        </authorList>
    </citation>
    <scope>NUCLEOTIDE SEQUENCE [LARGE SCALE GENOMIC DNA]</scope>
    <source>
        <strain evidence="2">R1</strain>
        <tissue evidence="2">Leaf</tissue>
    </source>
</reference>
<feature type="region of interest" description="Disordered" evidence="1">
    <location>
        <begin position="106"/>
        <end position="169"/>
    </location>
</feature>
<dbReference type="AlphaFoldDB" id="A0AAQ3XE77"/>
<feature type="region of interest" description="Disordered" evidence="1">
    <location>
        <begin position="1"/>
        <end position="58"/>
    </location>
</feature>
<dbReference type="EMBL" id="CP144754">
    <property type="protein sequence ID" value="WVZ96546.1"/>
    <property type="molecule type" value="Genomic_DNA"/>
</dbReference>
<sequence length="169" mass="17537">MFPASASNLAPSARSFHTPPPTSRSPPLAFRSRSCCVTPPSSRRSHSRSCPRPPAASRRVATGLPLADASLPLPLLLRTAALFLFLVLCPSKLCFSVLPSCASDVGSVSRLPSAGPQPAARNRKVASSPSPGANHAKRLPQRATRQVAAGGPPAPVVHRTSPGCWPAPS</sequence>
<evidence type="ECO:0000313" key="3">
    <source>
        <dbReference type="Proteomes" id="UP001341281"/>
    </source>
</evidence>
<protein>
    <submittedName>
        <fullName evidence="2">Uncharacterized protein</fullName>
    </submittedName>
</protein>
<accession>A0AAQ3XE77</accession>
<dbReference type="Proteomes" id="UP001341281">
    <property type="component" value="Chromosome 10"/>
</dbReference>
<organism evidence="2 3">
    <name type="scientific">Paspalum notatum var. saurae</name>
    <dbReference type="NCBI Taxonomy" id="547442"/>
    <lineage>
        <taxon>Eukaryota</taxon>
        <taxon>Viridiplantae</taxon>
        <taxon>Streptophyta</taxon>
        <taxon>Embryophyta</taxon>
        <taxon>Tracheophyta</taxon>
        <taxon>Spermatophyta</taxon>
        <taxon>Magnoliopsida</taxon>
        <taxon>Liliopsida</taxon>
        <taxon>Poales</taxon>
        <taxon>Poaceae</taxon>
        <taxon>PACMAD clade</taxon>
        <taxon>Panicoideae</taxon>
        <taxon>Andropogonodae</taxon>
        <taxon>Paspaleae</taxon>
        <taxon>Paspalinae</taxon>
        <taxon>Paspalum</taxon>
    </lineage>
</organism>
<feature type="compositionally biased region" description="Polar residues" evidence="1">
    <location>
        <begin position="1"/>
        <end position="10"/>
    </location>
</feature>
<keyword evidence="3" id="KW-1185">Reference proteome</keyword>
<evidence type="ECO:0000313" key="2">
    <source>
        <dbReference type="EMBL" id="WVZ96546.1"/>
    </source>
</evidence>
<gene>
    <name evidence="2" type="ORF">U9M48_042174</name>
</gene>
<name>A0AAQ3XE77_PASNO</name>